<name>A0ABU6HVU9_9FLAO</name>
<organism evidence="1 2">
    <name type="scientific">Chryseobacterium salviniae</name>
    <dbReference type="NCBI Taxonomy" id="3101750"/>
    <lineage>
        <taxon>Bacteria</taxon>
        <taxon>Pseudomonadati</taxon>
        <taxon>Bacteroidota</taxon>
        <taxon>Flavobacteriia</taxon>
        <taxon>Flavobacteriales</taxon>
        <taxon>Weeksellaceae</taxon>
        <taxon>Chryseobacterium group</taxon>
        <taxon>Chryseobacterium</taxon>
    </lineage>
</organism>
<accession>A0ABU6HVU9</accession>
<reference evidence="1 2" key="1">
    <citation type="submission" date="2024-01" db="EMBL/GenBank/DDBJ databases">
        <title>Chryseobacterium sp. T9W2-O.</title>
        <authorList>
            <person name="Maltman C."/>
        </authorList>
    </citation>
    <scope>NUCLEOTIDE SEQUENCE [LARGE SCALE GENOMIC DNA]</scope>
    <source>
        <strain evidence="1 2">T9W2-O</strain>
    </source>
</reference>
<gene>
    <name evidence="1" type="ORF">SOP96_13950</name>
</gene>
<comment type="caution">
    <text evidence="1">The sequence shown here is derived from an EMBL/GenBank/DDBJ whole genome shotgun (WGS) entry which is preliminary data.</text>
</comment>
<protein>
    <submittedName>
        <fullName evidence="1">Uncharacterized protein</fullName>
    </submittedName>
</protein>
<evidence type="ECO:0000313" key="2">
    <source>
        <dbReference type="Proteomes" id="UP001348397"/>
    </source>
</evidence>
<dbReference type="EMBL" id="JAYLAA010000044">
    <property type="protein sequence ID" value="MEC3876824.1"/>
    <property type="molecule type" value="Genomic_DNA"/>
</dbReference>
<proteinExistence type="predicted"/>
<evidence type="ECO:0000313" key="1">
    <source>
        <dbReference type="EMBL" id="MEC3876824.1"/>
    </source>
</evidence>
<dbReference type="RefSeq" id="WP_326321541.1">
    <property type="nucleotide sequence ID" value="NZ_JAYLAA010000044.1"/>
</dbReference>
<dbReference type="Proteomes" id="UP001348397">
    <property type="component" value="Unassembled WGS sequence"/>
</dbReference>
<sequence>MQNWRNILSPETLPLGAIEAAFEILQERGRFSSTSEKNINTGNNSF</sequence>
<keyword evidence="2" id="KW-1185">Reference proteome</keyword>